<evidence type="ECO:0000313" key="2">
    <source>
        <dbReference type="Proteomes" id="UP000046393"/>
    </source>
</evidence>
<name>A0A0N5AAZ0_9BILA</name>
<dbReference type="InterPro" id="IPR001173">
    <property type="entry name" value="Glyco_trans_2-like"/>
</dbReference>
<dbReference type="SUPFAM" id="SSF53448">
    <property type="entry name" value="Nucleotide-diphospho-sugar transferases"/>
    <property type="match status" value="1"/>
</dbReference>
<evidence type="ECO:0000259" key="1">
    <source>
        <dbReference type="Pfam" id="PF00535"/>
    </source>
</evidence>
<dbReference type="WBParaSite" id="SMUV_0000131601-mRNA-1">
    <property type="protein sequence ID" value="SMUV_0000131601-mRNA-1"/>
    <property type="gene ID" value="SMUV_0000131601"/>
</dbReference>
<dbReference type="Proteomes" id="UP000046393">
    <property type="component" value="Unplaced"/>
</dbReference>
<sequence length="364" mass="41651">MVVSCIVPVRNGGCWLEKCLESILLFEVSSDIIIQVSVYNDGSNDNTDSILQLYKQLFYEKNVEFIATAGNITNGVGYAKNRAVEQSTGDYLCFCDADDVFTPLRIKSQLNAALNSKNPSLAFIGGKFVREPCNSTYRYAKWANSLSEEELYTEIYTSHGPTLIAPTWFFSRELFNKVGGFKELEAVGYPEDLRFFYDAVKHGAILIRVDECVTIYRYHMECASLKVSEAIIWSVRVEEISENVISKWKSFTIWNAGKEGKRFYKLEFFVLSDFFDRNFRSLSCEDQKKVIAFCDVDVKKIDRGYYENYDCVARIVTAKVPIISVSAVLPPVIICVKMDLSGGVFEQLLREKKWREGVDYFHFN</sequence>
<dbReference type="STRING" id="451379.A0A0N5AAZ0"/>
<feature type="domain" description="Glycosyltransferase 2-like" evidence="1">
    <location>
        <begin position="4"/>
        <end position="178"/>
    </location>
</feature>
<evidence type="ECO:0000313" key="3">
    <source>
        <dbReference type="WBParaSite" id="SMUV_0000131601-mRNA-1"/>
    </source>
</evidence>
<dbReference type="Gene3D" id="3.90.550.10">
    <property type="entry name" value="Spore Coat Polysaccharide Biosynthesis Protein SpsA, Chain A"/>
    <property type="match status" value="1"/>
</dbReference>
<dbReference type="PANTHER" id="PTHR22916">
    <property type="entry name" value="GLYCOSYLTRANSFERASE"/>
    <property type="match status" value="1"/>
</dbReference>
<organism evidence="2 3">
    <name type="scientific">Syphacia muris</name>
    <dbReference type="NCBI Taxonomy" id="451379"/>
    <lineage>
        <taxon>Eukaryota</taxon>
        <taxon>Metazoa</taxon>
        <taxon>Ecdysozoa</taxon>
        <taxon>Nematoda</taxon>
        <taxon>Chromadorea</taxon>
        <taxon>Rhabditida</taxon>
        <taxon>Spirurina</taxon>
        <taxon>Oxyuridomorpha</taxon>
        <taxon>Oxyuroidea</taxon>
        <taxon>Oxyuridae</taxon>
        <taxon>Syphacia</taxon>
    </lineage>
</organism>
<dbReference type="AlphaFoldDB" id="A0A0N5AAZ0"/>
<protein>
    <submittedName>
        <fullName evidence="3">Glyco_trans_2-like domain-containing protein</fullName>
    </submittedName>
</protein>
<reference evidence="3" key="1">
    <citation type="submission" date="2017-02" db="UniProtKB">
        <authorList>
            <consortium name="WormBaseParasite"/>
        </authorList>
    </citation>
    <scope>IDENTIFICATION</scope>
</reference>
<dbReference type="Pfam" id="PF00535">
    <property type="entry name" value="Glycos_transf_2"/>
    <property type="match status" value="1"/>
</dbReference>
<dbReference type="InterPro" id="IPR029044">
    <property type="entry name" value="Nucleotide-diphossugar_trans"/>
</dbReference>
<keyword evidence="2" id="KW-1185">Reference proteome</keyword>
<accession>A0A0N5AAZ0</accession>
<proteinExistence type="predicted"/>
<dbReference type="GO" id="GO:0016758">
    <property type="term" value="F:hexosyltransferase activity"/>
    <property type="evidence" value="ECO:0007669"/>
    <property type="project" value="UniProtKB-ARBA"/>
</dbReference>
<dbReference type="PANTHER" id="PTHR22916:SF3">
    <property type="entry name" value="UDP-GLCNAC:BETAGAL BETA-1,3-N-ACETYLGLUCOSAMINYLTRANSFERASE-LIKE PROTEIN 1"/>
    <property type="match status" value="1"/>
</dbReference>